<feature type="non-terminal residue" evidence="1">
    <location>
        <position position="1"/>
    </location>
</feature>
<dbReference type="EMBL" id="CAACVG010000728">
    <property type="protein sequence ID" value="VEN34474.1"/>
    <property type="molecule type" value="Genomic_DNA"/>
</dbReference>
<protein>
    <submittedName>
        <fullName evidence="1">Uncharacterized protein</fullName>
    </submittedName>
</protein>
<proteinExistence type="predicted"/>
<organism evidence="1 2">
    <name type="scientific">Callosobruchus maculatus</name>
    <name type="common">Southern cowpea weevil</name>
    <name type="synonym">Pulse bruchid</name>
    <dbReference type="NCBI Taxonomy" id="64391"/>
    <lineage>
        <taxon>Eukaryota</taxon>
        <taxon>Metazoa</taxon>
        <taxon>Ecdysozoa</taxon>
        <taxon>Arthropoda</taxon>
        <taxon>Hexapoda</taxon>
        <taxon>Insecta</taxon>
        <taxon>Pterygota</taxon>
        <taxon>Neoptera</taxon>
        <taxon>Endopterygota</taxon>
        <taxon>Coleoptera</taxon>
        <taxon>Polyphaga</taxon>
        <taxon>Cucujiformia</taxon>
        <taxon>Chrysomeloidea</taxon>
        <taxon>Chrysomelidae</taxon>
        <taxon>Bruchinae</taxon>
        <taxon>Bruchini</taxon>
        <taxon>Callosobruchus</taxon>
    </lineage>
</organism>
<evidence type="ECO:0000313" key="2">
    <source>
        <dbReference type="Proteomes" id="UP000410492"/>
    </source>
</evidence>
<name>A0A653BGQ6_CALMS</name>
<gene>
    <name evidence="1" type="ORF">CALMAC_LOCUS654</name>
</gene>
<dbReference type="OrthoDB" id="6718036at2759"/>
<sequence length="96" mass="11215">NNTACATDNLFCKVLHSKNLTIFDPHLPCEVIRRMSTEKCSMIIDNSEFWYMVKTNMCKFAPTSYTKLQYIRMNMGNGFQTWILQKSVPYADQFSL</sequence>
<dbReference type="Proteomes" id="UP000410492">
    <property type="component" value="Unassembled WGS sequence"/>
</dbReference>
<evidence type="ECO:0000313" key="1">
    <source>
        <dbReference type="EMBL" id="VEN34474.1"/>
    </source>
</evidence>
<feature type="non-terminal residue" evidence="1">
    <location>
        <position position="96"/>
    </location>
</feature>
<keyword evidence="2" id="KW-1185">Reference proteome</keyword>
<dbReference type="AlphaFoldDB" id="A0A653BGQ6"/>
<reference evidence="1 2" key="1">
    <citation type="submission" date="2019-01" db="EMBL/GenBank/DDBJ databases">
        <authorList>
            <person name="Sayadi A."/>
        </authorList>
    </citation>
    <scope>NUCLEOTIDE SEQUENCE [LARGE SCALE GENOMIC DNA]</scope>
</reference>
<accession>A0A653BGQ6</accession>